<sequence length="152" mass="16779">MSSIFINASSSSSSMKCTYPPTNKPSKQELKPSNCKPTRNKRTRGPFVLRSSSPSPRLGRRCRHNSRSLHSRKEVVAKMSKGKSTADGNDVRTGWKEPKELKAYCDLSAAQVLDGKRNGGFLRKEGVDAVIEQLAEMGKVVTHSQFKNNGII</sequence>
<feature type="compositionally biased region" description="Basic residues" evidence="1">
    <location>
        <begin position="58"/>
        <end position="70"/>
    </location>
</feature>
<keyword evidence="3" id="KW-1185">Reference proteome</keyword>
<name>A0AAW2DBN2_9ROSI</name>
<comment type="caution">
    <text evidence="2">The sequence shown here is derived from an EMBL/GenBank/DDBJ whole genome shotgun (WGS) entry which is preliminary data.</text>
</comment>
<protein>
    <submittedName>
        <fullName evidence="2">Uncharacterized protein</fullName>
    </submittedName>
</protein>
<gene>
    <name evidence="2" type="ORF">SO802_009515</name>
</gene>
<dbReference type="EMBL" id="JAZDWU010000003">
    <property type="protein sequence ID" value="KAL0008013.1"/>
    <property type="molecule type" value="Genomic_DNA"/>
</dbReference>
<accession>A0AAW2DBN2</accession>
<organism evidence="2 3">
    <name type="scientific">Lithocarpus litseifolius</name>
    <dbReference type="NCBI Taxonomy" id="425828"/>
    <lineage>
        <taxon>Eukaryota</taxon>
        <taxon>Viridiplantae</taxon>
        <taxon>Streptophyta</taxon>
        <taxon>Embryophyta</taxon>
        <taxon>Tracheophyta</taxon>
        <taxon>Spermatophyta</taxon>
        <taxon>Magnoliopsida</taxon>
        <taxon>eudicotyledons</taxon>
        <taxon>Gunneridae</taxon>
        <taxon>Pentapetalae</taxon>
        <taxon>rosids</taxon>
        <taxon>fabids</taxon>
        <taxon>Fagales</taxon>
        <taxon>Fagaceae</taxon>
        <taxon>Lithocarpus</taxon>
    </lineage>
</organism>
<evidence type="ECO:0000313" key="2">
    <source>
        <dbReference type="EMBL" id="KAL0008013.1"/>
    </source>
</evidence>
<reference evidence="2 3" key="1">
    <citation type="submission" date="2024-01" db="EMBL/GenBank/DDBJ databases">
        <title>A telomere-to-telomere, gap-free genome of sweet tea (Lithocarpus litseifolius).</title>
        <authorList>
            <person name="Zhou J."/>
        </authorList>
    </citation>
    <scope>NUCLEOTIDE SEQUENCE [LARGE SCALE GENOMIC DNA]</scope>
    <source>
        <strain evidence="2">Zhou-2022a</strain>
        <tissue evidence="2">Leaf</tissue>
    </source>
</reference>
<dbReference type="AlphaFoldDB" id="A0AAW2DBN2"/>
<dbReference type="Proteomes" id="UP001459277">
    <property type="component" value="Unassembled WGS sequence"/>
</dbReference>
<evidence type="ECO:0000256" key="1">
    <source>
        <dbReference type="SAM" id="MobiDB-lite"/>
    </source>
</evidence>
<proteinExistence type="predicted"/>
<evidence type="ECO:0000313" key="3">
    <source>
        <dbReference type="Proteomes" id="UP001459277"/>
    </source>
</evidence>
<feature type="region of interest" description="Disordered" evidence="1">
    <location>
        <begin position="1"/>
        <end position="93"/>
    </location>
</feature>
<feature type="compositionally biased region" description="Low complexity" evidence="1">
    <location>
        <begin position="1"/>
        <end position="14"/>
    </location>
</feature>